<dbReference type="InterPro" id="IPR027417">
    <property type="entry name" value="P-loop_NTPase"/>
</dbReference>
<dbReference type="Gene3D" id="3.40.50.300">
    <property type="entry name" value="P-loop containing nucleotide triphosphate hydrolases"/>
    <property type="match status" value="2"/>
</dbReference>
<organism evidence="4 5">
    <name type="scientific">Geothrix edaphica</name>
    <dbReference type="NCBI Taxonomy" id="2927976"/>
    <lineage>
        <taxon>Bacteria</taxon>
        <taxon>Pseudomonadati</taxon>
        <taxon>Acidobacteriota</taxon>
        <taxon>Holophagae</taxon>
        <taxon>Holophagales</taxon>
        <taxon>Holophagaceae</taxon>
        <taxon>Geothrix</taxon>
    </lineage>
</organism>
<name>A0ABQ5Q0J2_9BACT</name>
<evidence type="ECO:0000313" key="4">
    <source>
        <dbReference type="EMBL" id="GLH68230.1"/>
    </source>
</evidence>
<reference evidence="4" key="1">
    <citation type="journal article" date="2023" name="Antonie Van Leeuwenhoek">
        <title>Mesoterricola silvestris gen. nov., sp. nov., Mesoterricola sediminis sp. nov., Geothrix oryzae sp. nov., Geothrix edaphica sp. nov., Geothrix rubra sp. nov., and Geothrix limicola sp. nov., six novel members of Acidobacteriota isolated from soils.</title>
        <authorList>
            <person name="Itoh H."/>
            <person name="Sugisawa Y."/>
            <person name="Mise K."/>
            <person name="Xu Z."/>
            <person name="Kuniyasu M."/>
            <person name="Ushijima N."/>
            <person name="Kawano K."/>
            <person name="Kobayashi E."/>
            <person name="Shiratori Y."/>
            <person name="Masuda Y."/>
            <person name="Senoo K."/>
        </authorList>
    </citation>
    <scope>NUCLEOTIDE SEQUENCE</scope>
    <source>
        <strain evidence="4">Red802</strain>
    </source>
</reference>
<evidence type="ECO:0000313" key="5">
    <source>
        <dbReference type="Proteomes" id="UP001165044"/>
    </source>
</evidence>
<dbReference type="CDD" id="cd18809">
    <property type="entry name" value="SF1_C_RecD"/>
    <property type="match status" value="1"/>
</dbReference>
<evidence type="ECO:0000256" key="2">
    <source>
        <dbReference type="ARBA" id="ARBA00022840"/>
    </source>
</evidence>
<dbReference type="EMBL" id="BSDC01000003">
    <property type="protein sequence ID" value="GLH68230.1"/>
    <property type="molecule type" value="Genomic_DNA"/>
</dbReference>
<gene>
    <name evidence="4" type="ORF">GETHED_25940</name>
</gene>
<dbReference type="Pfam" id="PF13604">
    <property type="entry name" value="AAA_30"/>
    <property type="match status" value="1"/>
</dbReference>
<dbReference type="InterPro" id="IPR003593">
    <property type="entry name" value="AAA+_ATPase"/>
</dbReference>
<dbReference type="RefSeq" id="WP_285610017.1">
    <property type="nucleotide sequence ID" value="NZ_BSDC01000003.1"/>
</dbReference>
<sequence>MTELTLTVSQVWLGPKGGAVFQGKDQAGATHKVIASENVISRPPRPGEFWRVQGENRTHPKWGLQLEATLAIPMVPEGEHLRRFLARNRAFQGVGDVRAKMLWEKFGKGLIALLDAKDALSLAEVIGEEVAGTLVQAWEEARAEARVVEWLDQKGFPVRLAAKVVKLWGALAPEKIQENPYRMLAVAGWEQVDRAAQLIGFPQDAEARQIAAVETVCYLSMADKHTVIKEGELLLGVGRLLKVGRDGAEKALELAEGDQAVVRLGEGRWQALGPHVMETYLRDRLAAMVTAEHVPAGHLFWAAPSDAKVDELLAEFQAENSLKLTDEQKQAVWMALTQRVGMILGGAGTGKTTVLKAIMWGAERLQGTVHAVALAGRAAIRMTEATGRPARTIAGFLGAAERGELELGGSDLVVVDEASMVDLPLAYSLMRAIPEDARLLMVGDPYQLPPIGMGLVFGVYAEDDRVPKVELMQVHRQAKETGIPQVAGQIRMGTMPGLKSYEGPKAGISFMPCTSAEAQAQVIELVSELGGPGEVQILSPIKNGLAGIKAINAALHHLRAAGRDQWQGFAVDDPVIWLENDYDRKIWNGTLGVVQAAGPTSLSVLWDGHDKLMDMGVSDLDSLDLAYAISVHKAQGSQFRRVVAPVFRSRLLERTLVYTALTRATEQVVFIGDAGALKLAVEAPPAPFRRNHGLAHAEK</sequence>
<proteinExistence type="predicted"/>
<dbReference type="Gene3D" id="1.10.10.2220">
    <property type="match status" value="1"/>
</dbReference>
<keyword evidence="2" id="KW-0067">ATP-binding</keyword>
<feature type="domain" description="AAA+ ATPase" evidence="3">
    <location>
        <begin position="337"/>
        <end position="471"/>
    </location>
</feature>
<dbReference type="CDD" id="cd17933">
    <property type="entry name" value="DEXSc_RecD-like"/>
    <property type="match status" value="1"/>
</dbReference>
<dbReference type="SMART" id="SM00382">
    <property type="entry name" value="AAA"/>
    <property type="match status" value="1"/>
</dbReference>
<dbReference type="InterPro" id="IPR027785">
    <property type="entry name" value="UvrD-like_helicase_C"/>
</dbReference>
<dbReference type="Gene3D" id="2.30.30.940">
    <property type="match status" value="1"/>
</dbReference>
<evidence type="ECO:0000259" key="3">
    <source>
        <dbReference type="SMART" id="SM00382"/>
    </source>
</evidence>
<dbReference type="PANTHER" id="PTHR43788">
    <property type="entry name" value="DNA2/NAM7 HELICASE FAMILY MEMBER"/>
    <property type="match status" value="1"/>
</dbReference>
<dbReference type="Pfam" id="PF13538">
    <property type="entry name" value="UvrD_C_2"/>
    <property type="match status" value="1"/>
</dbReference>
<accession>A0ABQ5Q0J2</accession>
<dbReference type="InterPro" id="IPR050534">
    <property type="entry name" value="Coronavir_polyprotein_1ab"/>
</dbReference>
<comment type="caution">
    <text evidence="4">The sequence shown here is derived from an EMBL/GenBank/DDBJ whole genome shotgun (WGS) entry which is preliminary data.</text>
</comment>
<dbReference type="Pfam" id="PF14490">
    <property type="entry name" value="HHH_RecD2"/>
    <property type="match status" value="1"/>
</dbReference>
<protein>
    <recommendedName>
        <fullName evidence="3">AAA+ ATPase domain-containing protein</fullName>
    </recommendedName>
</protein>
<evidence type="ECO:0000256" key="1">
    <source>
        <dbReference type="ARBA" id="ARBA00022741"/>
    </source>
</evidence>
<dbReference type="SUPFAM" id="SSF52540">
    <property type="entry name" value="P-loop containing nucleoside triphosphate hydrolases"/>
    <property type="match status" value="2"/>
</dbReference>
<dbReference type="Proteomes" id="UP001165044">
    <property type="component" value="Unassembled WGS sequence"/>
</dbReference>
<keyword evidence="5" id="KW-1185">Reference proteome</keyword>
<dbReference type="PANTHER" id="PTHR43788:SF6">
    <property type="entry name" value="DNA HELICASE B"/>
    <property type="match status" value="1"/>
</dbReference>
<dbReference type="InterPro" id="IPR029493">
    <property type="entry name" value="RecD2-like_HHH"/>
</dbReference>
<keyword evidence="1" id="KW-0547">Nucleotide-binding</keyword>